<evidence type="ECO:0000256" key="1">
    <source>
        <dbReference type="SAM" id="Phobius"/>
    </source>
</evidence>
<dbReference type="EMBL" id="JAHZSS010000016">
    <property type="protein sequence ID" value="MBW8191929.1"/>
    <property type="molecule type" value="Genomic_DNA"/>
</dbReference>
<name>A0ABS7EHW4_9GAMM</name>
<accession>A0ABS7EHW4</accession>
<sequence length="66" mass="7361">MFAQIAFAALGCAMLYIGVIEQDWFNLLLGVLLLLSALSRFYAVRTGNTVGDWCLNWMKSRTGNKS</sequence>
<dbReference type="RefSeq" id="WP_220104603.1">
    <property type="nucleotide sequence ID" value="NZ_JAHZSS010000016.1"/>
</dbReference>
<keyword evidence="1" id="KW-0812">Transmembrane</keyword>
<keyword evidence="1" id="KW-1133">Transmembrane helix</keyword>
<comment type="caution">
    <text evidence="2">The sequence shown here is derived from an EMBL/GenBank/DDBJ whole genome shotgun (WGS) entry which is preliminary data.</text>
</comment>
<feature type="transmembrane region" description="Helical" evidence="1">
    <location>
        <begin position="25"/>
        <end position="43"/>
    </location>
</feature>
<evidence type="ECO:0000313" key="3">
    <source>
        <dbReference type="Proteomes" id="UP001166251"/>
    </source>
</evidence>
<keyword evidence="1" id="KW-0472">Membrane</keyword>
<dbReference type="Proteomes" id="UP001166251">
    <property type="component" value="Unassembled WGS sequence"/>
</dbReference>
<organism evidence="2 3">
    <name type="scientific">Neiella holothuriorum</name>
    <dbReference type="NCBI Taxonomy" id="2870530"/>
    <lineage>
        <taxon>Bacteria</taxon>
        <taxon>Pseudomonadati</taxon>
        <taxon>Pseudomonadota</taxon>
        <taxon>Gammaproteobacteria</taxon>
        <taxon>Alteromonadales</taxon>
        <taxon>Echinimonadaceae</taxon>
        <taxon>Neiella</taxon>
    </lineage>
</organism>
<proteinExistence type="predicted"/>
<evidence type="ECO:0000313" key="2">
    <source>
        <dbReference type="EMBL" id="MBW8191929.1"/>
    </source>
</evidence>
<gene>
    <name evidence="2" type="ORF">K0504_12855</name>
</gene>
<keyword evidence="3" id="KW-1185">Reference proteome</keyword>
<reference evidence="2" key="1">
    <citation type="submission" date="2021-07" db="EMBL/GenBank/DDBJ databases">
        <title>Neiella marina sp. nov., isolated from the intestinal content of sea cucumber Apostichopus japonicus.</title>
        <authorList>
            <person name="Bai X."/>
        </authorList>
    </citation>
    <scope>NUCLEOTIDE SEQUENCE</scope>
    <source>
        <strain evidence="2">126</strain>
    </source>
</reference>
<protein>
    <submittedName>
        <fullName evidence="2">Uncharacterized protein</fullName>
    </submittedName>
</protein>